<evidence type="ECO:0000313" key="5">
    <source>
        <dbReference type="Proteomes" id="UP000193689"/>
    </source>
</evidence>
<feature type="signal peptide" evidence="3">
    <location>
        <begin position="1"/>
        <end position="19"/>
    </location>
</feature>
<evidence type="ECO:0000313" key="4">
    <source>
        <dbReference type="EMBL" id="ORY57851.1"/>
    </source>
</evidence>
<evidence type="ECO:0000256" key="1">
    <source>
        <dbReference type="SAM" id="MobiDB-lite"/>
    </source>
</evidence>
<reference evidence="4 5" key="1">
    <citation type="submission" date="2016-07" db="EMBL/GenBank/DDBJ databases">
        <title>Pervasive Adenine N6-methylation of Active Genes in Fungi.</title>
        <authorList>
            <consortium name="DOE Joint Genome Institute"/>
            <person name="Mondo S.J."/>
            <person name="Dannebaum R.O."/>
            <person name="Kuo R.C."/>
            <person name="Labutti K."/>
            <person name="Haridas S."/>
            <person name="Kuo A."/>
            <person name="Salamov A."/>
            <person name="Ahrendt S.R."/>
            <person name="Lipzen A."/>
            <person name="Sullivan W."/>
            <person name="Andreopoulos W.B."/>
            <person name="Clum A."/>
            <person name="Lindquist E."/>
            <person name="Daum C."/>
            <person name="Ramamoorthy G.K."/>
            <person name="Gryganskyi A."/>
            <person name="Culley D."/>
            <person name="Magnuson J.K."/>
            <person name="James T.Y."/>
            <person name="O'Malley M.A."/>
            <person name="Stajich J.E."/>
            <person name="Spatafora J.W."/>
            <person name="Visel A."/>
            <person name="Grigoriev I.V."/>
        </authorList>
    </citation>
    <scope>NUCLEOTIDE SEQUENCE [LARGE SCALE GENOMIC DNA]</scope>
    <source>
        <strain evidence="4 5">CBS 129021</strain>
    </source>
</reference>
<dbReference type="STRING" id="1141098.A0A1Y2DF03"/>
<feature type="chain" id="PRO_5012508325" description="Cupredoxin" evidence="3">
    <location>
        <begin position="20"/>
        <end position="395"/>
    </location>
</feature>
<dbReference type="GeneID" id="63775080"/>
<dbReference type="EMBL" id="MCFJ01000018">
    <property type="protein sequence ID" value="ORY57851.1"/>
    <property type="molecule type" value="Genomic_DNA"/>
</dbReference>
<feature type="region of interest" description="Disordered" evidence="1">
    <location>
        <begin position="265"/>
        <end position="395"/>
    </location>
</feature>
<accession>A0A1Y2DF03</accession>
<dbReference type="PANTHER" id="PTHR34883">
    <property type="entry name" value="SERINE-RICH PROTEIN, PUTATIVE-RELATED-RELATED"/>
    <property type="match status" value="1"/>
</dbReference>
<keyword evidence="2" id="KW-1133">Transmembrane helix</keyword>
<keyword evidence="2" id="KW-0812">Transmembrane</keyword>
<dbReference type="PANTHER" id="PTHR34883:SF8">
    <property type="entry name" value="EXTRACELLULAR SERINE-RICH PROTEIN (AFU_ORTHOLOGUE AFUA_6G00670)"/>
    <property type="match status" value="1"/>
</dbReference>
<name>A0A1Y2DF03_9PEZI</name>
<protein>
    <recommendedName>
        <fullName evidence="6">Cupredoxin</fullName>
    </recommendedName>
</protein>
<feature type="compositionally biased region" description="Low complexity" evidence="1">
    <location>
        <begin position="187"/>
        <end position="207"/>
    </location>
</feature>
<gene>
    <name evidence="4" type="ORF">BCR38DRAFT_413754</name>
</gene>
<keyword evidence="3" id="KW-0732">Signal</keyword>
<evidence type="ECO:0000256" key="3">
    <source>
        <dbReference type="SAM" id="SignalP"/>
    </source>
</evidence>
<feature type="compositionally biased region" description="Low complexity" evidence="1">
    <location>
        <begin position="373"/>
        <end position="384"/>
    </location>
</feature>
<dbReference type="InParanoid" id="A0A1Y2DF03"/>
<dbReference type="OrthoDB" id="2331100at2759"/>
<dbReference type="RefSeq" id="XP_040710980.1">
    <property type="nucleotide sequence ID" value="XM_040858868.1"/>
</dbReference>
<organism evidence="4 5">
    <name type="scientific">Pseudomassariella vexata</name>
    <dbReference type="NCBI Taxonomy" id="1141098"/>
    <lineage>
        <taxon>Eukaryota</taxon>
        <taxon>Fungi</taxon>
        <taxon>Dikarya</taxon>
        <taxon>Ascomycota</taxon>
        <taxon>Pezizomycotina</taxon>
        <taxon>Sordariomycetes</taxon>
        <taxon>Xylariomycetidae</taxon>
        <taxon>Amphisphaeriales</taxon>
        <taxon>Pseudomassariaceae</taxon>
        <taxon>Pseudomassariella</taxon>
    </lineage>
</organism>
<dbReference type="InterPro" id="IPR008972">
    <property type="entry name" value="Cupredoxin"/>
</dbReference>
<feature type="region of interest" description="Disordered" evidence="1">
    <location>
        <begin position="176"/>
        <end position="212"/>
    </location>
</feature>
<dbReference type="InterPro" id="IPR052953">
    <property type="entry name" value="Ser-rich/MCO-related"/>
</dbReference>
<evidence type="ECO:0000256" key="2">
    <source>
        <dbReference type="SAM" id="Phobius"/>
    </source>
</evidence>
<feature type="compositionally biased region" description="Polar residues" evidence="1">
    <location>
        <begin position="298"/>
        <end position="309"/>
    </location>
</feature>
<feature type="transmembrane region" description="Helical" evidence="2">
    <location>
        <begin position="218"/>
        <end position="241"/>
    </location>
</feature>
<dbReference type="Proteomes" id="UP000193689">
    <property type="component" value="Unassembled WGS sequence"/>
</dbReference>
<comment type="caution">
    <text evidence="4">The sequence shown here is derived from an EMBL/GenBank/DDBJ whole genome shotgun (WGS) entry which is preliminary data.</text>
</comment>
<sequence length="395" mass="41335">MGFFRSLTAIVVGISIAVAQSTTSTIESSASSSAAATHTVLVGAQHDFRPDSIVANAGDKILFKFYPQNHSVVRAEYKFPCVPYNYINPGGDTFFSGPMESQDGDDQPSWTLEVNNTEPTFFYCSAPGSCIDYAMVGVINPVFSQNESAKTHLTPSQNETMTLDTQKAWQKNVTFQLSPGEDPPLESPSASTPSGGPASETASPPASSGGGSGLSGGAIAGIAVGGAAVVIIAVALIYICGRKGGIEKGYRRSAVNPASAPMVEAQYGNQPKSPPPGSMNSPYAAAGQMDPLRPGSPAQWSSYMGSPHNSYMGHPSPGMPGYNAASSFGPGQDRNSIYEPSKSPEPFQPPPVELPGSIGQGGFDRSQYQTELPGSHPGSPDPDSNTWQHPTHRQD</sequence>
<evidence type="ECO:0008006" key="6">
    <source>
        <dbReference type="Google" id="ProtNLM"/>
    </source>
</evidence>
<dbReference type="CDD" id="cd00920">
    <property type="entry name" value="Cupredoxin"/>
    <property type="match status" value="1"/>
</dbReference>
<dbReference type="AlphaFoldDB" id="A0A1Y2DF03"/>
<keyword evidence="2" id="KW-0472">Membrane</keyword>
<proteinExistence type="predicted"/>
<keyword evidence="5" id="KW-1185">Reference proteome</keyword>
<dbReference type="Gene3D" id="2.60.40.420">
    <property type="entry name" value="Cupredoxins - blue copper proteins"/>
    <property type="match status" value="1"/>
</dbReference>
<dbReference type="SUPFAM" id="SSF49503">
    <property type="entry name" value="Cupredoxins"/>
    <property type="match status" value="1"/>
</dbReference>